<dbReference type="PROSITE" id="PS50113">
    <property type="entry name" value="PAC"/>
    <property type="match status" value="1"/>
</dbReference>
<proteinExistence type="predicted"/>
<protein>
    <recommendedName>
        <fullName evidence="1">PAC domain-containing protein</fullName>
    </recommendedName>
</protein>
<dbReference type="CDD" id="cd00130">
    <property type="entry name" value="PAS"/>
    <property type="match status" value="1"/>
</dbReference>
<dbReference type="InterPro" id="IPR001610">
    <property type="entry name" value="PAC"/>
</dbReference>
<evidence type="ECO:0000313" key="2">
    <source>
        <dbReference type="EMBL" id="GAG04668.1"/>
    </source>
</evidence>
<organism evidence="2">
    <name type="scientific">marine sediment metagenome</name>
    <dbReference type="NCBI Taxonomy" id="412755"/>
    <lineage>
        <taxon>unclassified sequences</taxon>
        <taxon>metagenomes</taxon>
        <taxon>ecological metagenomes</taxon>
    </lineage>
</organism>
<dbReference type="SMART" id="SM00086">
    <property type="entry name" value="PAC"/>
    <property type="match status" value="2"/>
</dbReference>
<feature type="domain" description="PAC" evidence="1">
    <location>
        <begin position="180"/>
        <end position="236"/>
    </location>
</feature>
<comment type="caution">
    <text evidence="2">The sequence shown here is derived from an EMBL/GenBank/DDBJ whole genome shotgun (WGS) entry which is preliminary data.</text>
</comment>
<dbReference type="NCBIfam" id="TIGR00229">
    <property type="entry name" value="sensory_box"/>
    <property type="match status" value="1"/>
</dbReference>
<dbReference type="EMBL" id="BARS01029451">
    <property type="protein sequence ID" value="GAG04668.1"/>
    <property type="molecule type" value="Genomic_DNA"/>
</dbReference>
<dbReference type="Pfam" id="PF08448">
    <property type="entry name" value="PAS_4"/>
    <property type="match status" value="1"/>
</dbReference>
<dbReference type="Gene3D" id="3.30.450.20">
    <property type="entry name" value="PAS domain"/>
    <property type="match status" value="1"/>
</dbReference>
<dbReference type="InterPro" id="IPR000014">
    <property type="entry name" value="PAS"/>
</dbReference>
<dbReference type="InterPro" id="IPR000700">
    <property type="entry name" value="PAS-assoc_C"/>
</dbReference>
<feature type="non-terminal residue" evidence="2">
    <location>
        <position position="1"/>
    </location>
</feature>
<reference evidence="2" key="1">
    <citation type="journal article" date="2014" name="Front. Microbiol.">
        <title>High frequency of phylogenetically diverse reductive dehalogenase-homologous genes in deep subseafloor sedimentary metagenomes.</title>
        <authorList>
            <person name="Kawai M."/>
            <person name="Futagami T."/>
            <person name="Toyoda A."/>
            <person name="Takaki Y."/>
            <person name="Nishi S."/>
            <person name="Hori S."/>
            <person name="Arai W."/>
            <person name="Tsubouchi T."/>
            <person name="Morono Y."/>
            <person name="Uchiyama I."/>
            <person name="Ito T."/>
            <person name="Fujiyama A."/>
            <person name="Inagaki F."/>
            <person name="Takami H."/>
        </authorList>
    </citation>
    <scope>NUCLEOTIDE SEQUENCE</scope>
    <source>
        <strain evidence="2">Expedition CK06-06</strain>
    </source>
</reference>
<feature type="non-terminal residue" evidence="2">
    <location>
        <position position="263"/>
    </location>
</feature>
<dbReference type="AlphaFoldDB" id="X0UWH9"/>
<dbReference type="InterPro" id="IPR035965">
    <property type="entry name" value="PAS-like_dom_sf"/>
</dbReference>
<sequence length="263" mass="31140">DLIHPNDRDSVFKVMKKGFERGNKFLEIKMINSLGSSILFEFKIKKYKNDLNQKKMLLTLKNISSQKYFEQKYGENEQQLRKLTETIPEIRFWKLFSPKKYEAALKSAYEMLEFIMENIPQYIFWKDNDLIYQGCNNNYGKLIDVSFQEGVIGKTDSDLLWDNEKVNHNHIFETRVISSAEAKYHVIESWIQKDGTEIWLDTNRIPIKSSDGVVIGILVTYEDITARMVAQLQLKESEEKFRRKTMELKKSEEKYHRLIVNIS</sequence>
<evidence type="ECO:0000259" key="1">
    <source>
        <dbReference type="PROSITE" id="PS50113"/>
    </source>
</evidence>
<accession>X0UWH9</accession>
<dbReference type="SUPFAM" id="SSF55785">
    <property type="entry name" value="PYP-like sensor domain (PAS domain)"/>
    <property type="match status" value="1"/>
</dbReference>
<name>X0UWH9_9ZZZZ</name>
<dbReference type="InterPro" id="IPR013656">
    <property type="entry name" value="PAS_4"/>
</dbReference>
<gene>
    <name evidence="2" type="ORF">S01H1_46030</name>
</gene>